<gene>
    <name evidence="2" type="ORF">PHLCEN_2v3845</name>
</gene>
<feature type="compositionally biased region" description="Low complexity" evidence="1">
    <location>
        <begin position="111"/>
        <end position="127"/>
    </location>
</feature>
<feature type="region of interest" description="Disordered" evidence="1">
    <location>
        <begin position="200"/>
        <end position="227"/>
    </location>
</feature>
<dbReference type="OrthoDB" id="5338195at2759"/>
<organism evidence="2 3">
    <name type="scientific">Hermanssonia centrifuga</name>
    <dbReference type="NCBI Taxonomy" id="98765"/>
    <lineage>
        <taxon>Eukaryota</taxon>
        <taxon>Fungi</taxon>
        <taxon>Dikarya</taxon>
        <taxon>Basidiomycota</taxon>
        <taxon>Agaricomycotina</taxon>
        <taxon>Agaricomycetes</taxon>
        <taxon>Polyporales</taxon>
        <taxon>Meruliaceae</taxon>
        <taxon>Hermanssonia</taxon>
    </lineage>
</organism>
<reference evidence="2 3" key="1">
    <citation type="submission" date="2018-02" db="EMBL/GenBank/DDBJ databases">
        <title>Genome sequence of the basidiomycete white-rot fungus Phlebia centrifuga.</title>
        <authorList>
            <person name="Granchi Z."/>
            <person name="Peng M."/>
            <person name="de Vries R.P."/>
            <person name="Hilden K."/>
            <person name="Makela M.R."/>
            <person name="Grigoriev I."/>
            <person name="Riley R."/>
        </authorList>
    </citation>
    <scope>NUCLEOTIDE SEQUENCE [LARGE SCALE GENOMIC DNA]</scope>
    <source>
        <strain evidence="2 3">FBCC195</strain>
    </source>
</reference>
<feature type="compositionally biased region" description="Polar residues" evidence="1">
    <location>
        <begin position="211"/>
        <end position="227"/>
    </location>
</feature>
<dbReference type="EMBL" id="MLYV02000371">
    <property type="protein sequence ID" value="PSS05465.1"/>
    <property type="molecule type" value="Genomic_DNA"/>
</dbReference>
<dbReference type="AlphaFoldDB" id="A0A2R6QBH3"/>
<comment type="caution">
    <text evidence="2">The sequence shown here is derived from an EMBL/GenBank/DDBJ whole genome shotgun (WGS) entry which is preliminary data.</text>
</comment>
<feature type="compositionally biased region" description="Pro residues" evidence="1">
    <location>
        <begin position="200"/>
        <end position="210"/>
    </location>
</feature>
<evidence type="ECO:0000256" key="1">
    <source>
        <dbReference type="SAM" id="MobiDB-lite"/>
    </source>
</evidence>
<keyword evidence="3" id="KW-1185">Reference proteome</keyword>
<proteinExistence type="predicted"/>
<accession>A0A2R6QBH3</accession>
<feature type="region of interest" description="Disordered" evidence="1">
    <location>
        <begin position="106"/>
        <end position="144"/>
    </location>
</feature>
<protein>
    <submittedName>
        <fullName evidence="2">Uncharacterized protein</fullName>
    </submittedName>
</protein>
<sequence length="358" mass="38775">MSRTVSLPVGFHPGWENEDETINSEGAEMRSVADSLVIFQSLRQSRDKWLTSTFPKFSVRGRGGKPPEVTPPPHHTKCLGKFELTIGPHIFQNTAVYEVSYLPHAEPTPPAAQSIPSAASISPIQQPGPADQSAHNSQYSSHESLAPNISVTPELSSKVNAALATNPILRNLFHLVGSGRATEDQVATLAALVHSMGNLPPDPRVLPQPPHQSSTHEPSASFLSSPPSVAPLRTKPFDVVIEFQEKLPDKWIIPRGYALLETTPSSTSSTKLDAILTVSPLINIGGPEPSEILPPGTSGPDTASPVVKLHWTGLIQPVIDLFARWCNDEQNIAENQGKLKPPASTFRFDPFFIQFIAK</sequence>
<name>A0A2R6QBH3_9APHY</name>
<evidence type="ECO:0000313" key="3">
    <source>
        <dbReference type="Proteomes" id="UP000186601"/>
    </source>
</evidence>
<feature type="compositionally biased region" description="Polar residues" evidence="1">
    <location>
        <begin position="133"/>
        <end position="144"/>
    </location>
</feature>
<dbReference type="Proteomes" id="UP000186601">
    <property type="component" value="Unassembled WGS sequence"/>
</dbReference>
<evidence type="ECO:0000313" key="2">
    <source>
        <dbReference type="EMBL" id="PSS05465.1"/>
    </source>
</evidence>